<proteinExistence type="predicted"/>
<comment type="caution">
    <text evidence="4">The sequence shown here is derived from an EMBL/GenBank/DDBJ whole genome shotgun (WGS) entry which is preliminary data.</text>
</comment>
<evidence type="ECO:0000256" key="1">
    <source>
        <dbReference type="SAM" id="Phobius"/>
    </source>
</evidence>
<name>A0ABT6TL80_9BACL</name>
<evidence type="ECO:0000313" key="4">
    <source>
        <dbReference type="EMBL" id="MDI4646689.1"/>
    </source>
</evidence>
<dbReference type="InterPro" id="IPR020845">
    <property type="entry name" value="AMP-binding_CS"/>
</dbReference>
<feature type="domain" description="AMP-binding enzyme C-terminal" evidence="3">
    <location>
        <begin position="469"/>
        <end position="544"/>
    </location>
</feature>
<organism evidence="4 5">
    <name type="scientific">Cohnella hashimotonis</name>
    <dbReference type="NCBI Taxonomy" id="2826895"/>
    <lineage>
        <taxon>Bacteria</taxon>
        <taxon>Bacillati</taxon>
        <taxon>Bacillota</taxon>
        <taxon>Bacilli</taxon>
        <taxon>Bacillales</taxon>
        <taxon>Paenibacillaceae</taxon>
        <taxon>Cohnella</taxon>
    </lineage>
</organism>
<dbReference type="InterPro" id="IPR042099">
    <property type="entry name" value="ANL_N_sf"/>
</dbReference>
<protein>
    <submittedName>
        <fullName evidence="4">Long-chain fatty acid--CoA ligase</fullName>
    </submittedName>
</protein>
<keyword evidence="1" id="KW-0812">Transmembrane</keyword>
<accession>A0ABT6TL80</accession>
<dbReference type="SUPFAM" id="SSF56801">
    <property type="entry name" value="Acetyl-CoA synthetase-like"/>
    <property type="match status" value="1"/>
</dbReference>
<keyword evidence="5" id="KW-1185">Reference proteome</keyword>
<keyword evidence="4" id="KW-0436">Ligase</keyword>
<dbReference type="InterPro" id="IPR050237">
    <property type="entry name" value="ATP-dep_AMP-bd_enzyme"/>
</dbReference>
<feature type="domain" description="AMP-dependent synthetase/ligase" evidence="2">
    <location>
        <begin position="33"/>
        <end position="419"/>
    </location>
</feature>
<dbReference type="Gene3D" id="3.40.50.12780">
    <property type="entry name" value="N-terminal domain of ligase-like"/>
    <property type="match status" value="1"/>
</dbReference>
<gene>
    <name evidence="4" type="ORF">KB449_17060</name>
</gene>
<dbReference type="EMBL" id="JAGRPV010000001">
    <property type="protein sequence ID" value="MDI4646689.1"/>
    <property type="molecule type" value="Genomic_DNA"/>
</dbReference>
<dbReference type="PROSITE" id="PS00455">
    <property type="entry name" value="AMP_BINDING"/>
    <property type="match status" value="1"/>
</dbReference>
<dbReference type="CDD" id="cd05936">
    <property type="entry name" value="FC-FACS_FadD_like"/>
    <property type="match status" value="1"/>
</dbReference>
<dbReference type="InterPro" id="IPR045851">
    <property type="entry name" value="AMP-bd_C_sf"/>
</dbReference>
<dbReference type="Proteomes" id="UP001161691">
    <property type="component" value="Unassembled WGS sequence"/>
</dbReference>
<keyword evidence="1" id="KW-0472">Membrane</keyword>
<dbReference type="Gene3D" id="3.30.300.30">
    <property type="match status" value="1"/>
</dbReference>
<dbReference type="RefSeq" id="WP_282909518.1">
    <property type="nucleotide sequence ID" value="NZ_JAGRPV010000001.1"/>
</dbReference>
<dbReference type="Pfam" id="PF13193">
    <property type="entry name" value="AMP-binding_C"/>
    <property type="match status" value="1"/>
</dbReference>
<reference evidence="4" key="1">
    <citation type="submission" date="2023-04" db="EMBL/GenBank/DDBJ databases">
        <title>Comparative genomic analysis of Cohnella hashimotonis sp. nov., isolated from the International Space Station.</title>
        <authorList>
            <person name="Venkateswaran K."/>
            <person name="Simpson A."/>
        </authorList>
    </citation>
    <scope>NUCLEOTIDE SEQUENCE</scope>
    <source>
        <strain evidence="4">F6_2S_P_1</strain>
    </source>
</reference>
<feature type="transmembrane region" description="Helical" evidence="1">
    <location>
        <begin position="89"/>
        <end position="109"/>
    </location>
</feature>
<sequence length="563" mass="62997">MGLPQAPWYAHYPSEVPKTCPYPQHNLAAFLVASAERFPDRTALSFMGKKTTYAQLLDAAYRFAGVLGKLGVGRGERVAIMLPNCPQLVAAYFGTLLAGCVVVMTNPLYVQREIAHQLKDSGAVVILTLDLLFRRVKEAAHELSDLHIIVTSIQDGLPFPKSWLYPIKARREGLDRHVSYGPRVHRYARLLRDMPPLPLHAEVDAERELALLQYTGGTTGIAKGVMLTHANLVANTMQTSLWFYKSKPGRERYLAALPFFHVFGLTVLMNQAIMLGGELILVPRFEAGDILRIIDKQKPTVFPGAPTMYIALINHPNVRDYDLSSIEICISGAAPLPHEVQERFEAITGGRLIEGYGLTEASPVTHANNIWEYRKKGSIGLPFTDTLAKIVHPDTGEDLPIGSTGELAIKGPQVMKGYWNRPEETERALRDGWLRTGDMARMDEEGFFYIMDRMKDMIIAGGYNIFPREIEEVLFEHPAIEEAAALGVPDPYRGETVKVYAVLKPGTKLTESELKAWCKERLAAYKVPRVYEFRSSLPKTMAGKVLRRKLLEEESAGRDHDDR</sequence>
<dbReference type="InterPro" id="IPR025110">
    <property type="entry name" value="AMP-bd_C"/>
</dbReference>
<dbReference type="InterPro" id="IPR000873">
    <property type="entry name" value="AMP-dep_synth/lig_dom"/>
</dbReference>
<evidence type="ECO:0000313" key="5">
    <source>
        <dbReference type="Proteomes" id="UP001161691"/>
    </source>
</evidence>
<evidence type="ECO:0000259" key="2">
    <source>
        <dbReference type="Pfam" id="PF00501"/>
    </source>
</evidence>
<evidence type="ECO:0000259" key="3">
    <source>
        <dbReference type="Pfam" id="PF13193"/>
    </source>
</evidence>
<dbReference type="Pfam" id="PF00501">
    <property type="entry name" value="AMP-binding"/>
    <property type="match status" value="1"/>
</dbReference>
<feature type="transmembrane region" description="Helical" evidence="1">
    <location>
        <begin position="253"/>
        <end position="274"/>
    </location>
</feature>
<keyword evidence="1" id="KW-1133">Transmembrane helix</keyword>
<dbReference type="PANTHER" id="PTHR43767">
    <property type="entry name" value="LONG-CHAIN-FATTY-ACID--COA LIGASE"/>
    <property type="match status" value="1"/>
</dbReference>
<dbReference type="PANTHER" id="PTHR43767:SF9">
    <property type="entry name" value="LONG-CHAIN-FATTY-ACID--COA LIGASE"/>
    <property type="match status" value="1"/>
</dbReference>
<dbReference type="GO" id="GO:0016874">
    <property type="term" value="F:ligase activity"/>
    <property type="evidence" value="ECO:0007669"/>
    <property type="project" value="UniProtKB-KW"/>
</dbReference>